<feature type="compositionally biased region" description="Low complexity" evidence="8">
    <location>
        <begin position="44"/>
        <end position="68"/>
    </location>
</feature>
<feature type="compositionally biased region" description="Basic residues" evidence="8">
    <location>
        <begin position="119"/>
        <end position="132"/>
    </location>
</feature>
<keyword evidence="4 7" id="KW-0694">RNA-binding</keyword>
<feature type="region of interest" description="Disordered" evidence="8">
    <location>
        <begin position="114"/>
        <end position="142"/>
    </location>
</feature>
<evidence type="ECO:0000313" key="10">
    <source>
        <dbReference type="Proteomes" id="UP000008181"/>
    </source>
</evidence>
<dbReference type="HOGENOM" id="CLU_094309_1_0_1"/>
<feature type="compositionally biased region" description="Basic and acidic residues" evidence="8">
    <location>
        <begin position="74"/>
        <end position="83"/>
    </location>
</feature>
<dbReference type="InterPro" id="IPR003210">
    <property type="entry name" value="Signal_recog_particle_SRP14"/>
</dbReference>
<evidence type="ECO:0000256" key="8">
    <source>
        <dbReference type="SAM" id="MobiDB-lite"/>
    </source>
</evidence>
<dbReference type="Proteomes" id="UP000008181">
    <property type="component" value="Chromosome 3"/>
</dbReference>
<dbReference type="OrthoDB" id="19209at2759"/>
<organism evidence="9 10">
    <name type="scientific">Thermothielavioides terrestris (strain ATCC 38088 / NRRL 8126)</name>
    <name type="common">Thielavia terrestris</name>
    <dbReference type="NCBI Taxonomy" id="578455"/>
    <lineage>
        <taxon>Eukaryota</taxon>
        <taxon>Fungi</taxon>
        <taxon>Dikarya</taxon>
        <taxon>Ascomycota</taxon>
        <taxon>Pezizomycotina</taxon>
        <taxon>Sordariomycetes</taxon>
        <taxon>Sordariomycetidae</taxon>
        <taxon>Sordariales</taxon>
        <taxon>Chaetomiaceae</taxon>
        <taxon>Thermothielavioides</taxon>
        <taxon>Thermothielavioides terrestris</taxon>
    </lineage>
</organism>
<protein>
    <recommendedName>
        <fullName evidence="7">Signal recognition particle subunit SRP14</fullName>
    </recommendedName>
    <alternativeName>
        <fullName evidence="7">Signal recognition particle 14 kDa protein</fullName>
    </alternativeName>
</protein>
<dbReference type="KEGG" id="ttt:THITE_2116699"/>
<feature type="region of interest" description="Disordered" evidence="8">
    <location>
        <begin position="44"/>
        <end position="87"/>
    </location>
</feature>
<dbReference type="eggNOG" id="ENOG502SCBK">
    <property type="taxonomic scope" value="Eukaryota"/>
</dbReference>
<gene>
    <name evidence="9" type="ORF">THITE_2116699</name>
</gene>
<dbReference type="SUPFAM" id="SSF54762">
    <property type="entry name" value="Signal recognition particle alu RNA binding heterodimer, SRP9/14"/>
    <property type="match status" value="1"/>
</dbReference>
<dbReference type="AlphaFoldDB" id="G2R706"/>
<dbReference type="GO" id="GO:0005786">
    <property type="term" value="C:signal recognition particle, endoplasmic reticulum targeting"/>
    <property type="evidence" value="ECO:0007669"/>
    <property type="project" value="UniProtKB-UniRule"/>
</dbReference>
<dbReference type="GO" id="GO:0006614">
    <property type="term" value="P:SRP-dependent cotranslational protein targeting to membrane"/>
    <property type="evidence" value="ECO:0007669"/>
    <property type="project" value="UniProtKB-UniRule"/>
</dbReference>
<comment type="subunit">
    <text evidence="7">Component of a fungal signal recognition particle (SRP) complex that consists of a 7SL RNA molecule (scR1) and at least six protein subunits: SRP72, SRP68, SRP54, SEC65, SRP21 and SRP14.</text>
</comment>
<comment type="subcellular location">
    <subcellularLocation>
        <location evidence="1 7">Cytoplasm</location>
    </subcellularLocation>
</comment>
<accession>G2R706</accession>
<dbReference type="RefSeq" id="XP_003654070.1">
    <property type="nucleotide sequence ID" value="XM_003654022.1"/>
</dbReference>
<dbReference type="Gene3D" id="3.30.720.10">
    <property type="entry name" value="Signal recognition particle alu RNA binding heterodimer, srp9/1"/>
    <property type="match status" value="1"/>
</dbReference>
<evidence type="ECO:0000256" key="6">
    <source>
        <dbReference type="ARBA" id="ARBA00023274"/>
    </source>
</evidence>
<evidence type="ECO:0000256" key="4">
    <source>
        <dbReference type="ARBA" id="ARBA00022884"/>
    </source>
</evidence>
<comment type="similarity">
    <text evidence="2 7">Belongs to the SRP14 family.</text>
</comment>
<evidence type="ECO:0000256" key="5">
    <source>
        <dbReference type="ARBA" id="ARBA00023135"/>
    </source>
</evidence>
<reference evidence="9 10" key="1">
    <citation type="journal article" date="2011" name="Nat. Biotechnol.">
        <title>Comparative genomic analysis of the thermophilic biomass-degrading fungi Myceliophthora thermophila and Thielavia terrestris.</title>
        <authorList>
            <person name="Berka R.M."/>
            <person name="Grigoriev I.V."/>
            <person name="Otillar R."/>
            <person name="Salamov A."/>
            <person name="Grimwood J."/>
            <person name="Reid I."/>
            <person name="Ishmael N."/>
            <person name="John T."/>
            <person name="Darmond C."/>
            <person name="Moisan M.-C."/>
            <person name="Henrissat B."/>
            <person name="Coutinho P.M."/>
            <person name="Lombard V."/>
            <person name="Natvig D.O."/>
            <person name="Lindquist E."/>
            <person name="Schmutz J."/>
            <person name="Lucas S."/>
            <person name="Harris P."/>
            <person name="Powlowski J."/>
            <person name="Bellemare A."/>
            <person name="Taylor D."/>
            <person name="Butler G."/>
            <person name="de Vries R.P."/>
            <person name="Allijn I.E."/>
            <person name="van den Brink J."/>
            <person name="Ushinsky S."/>
            <person name="Storms R."/>
            <person name="Powell A.J."/>
            <person name="Paulsen I.T."/>
            <person name="Elbourne L.D.H."/>
            <person name="Baker S.E."/>
            <person name="Magnuson J."/>
            <person name="LaBoissiere S."/>
            <person name="Clutterbuck A.J."/>
            <person name="Martinez D."/>
            <person name="Wogulis M."/>
            <person name="de Leon A.L."/>
            <person name="Rey M.W."/>
            <person name="Tsang A."/>
        </authorList>
    </citation>
    <scope>NUCLEOTIDE SEQUENCE [LARGE SCALE GENOMIC DNA]</scope>
    <source>
        <strain evidence="10">ATCC 38088 / NRRL 8126</strain>
    </source>
</reference>
<evidence type="ECO:0000256" key="2">
    <source>
        <dbReference type="ARBA" id="ARBA00010349"/>
    </source>
</evidence>
<dbReference type="InterPro" id="IPR009018">
    <property type="entry name" value="Signal_recog_particle_SRP9/14"/>
</dbReference>
<evidence type="ECO:0000313" key="9">
    <source>
        <dbReference type="EMBL" id="AEO67734.1"/>
    </source>
</evidence>
<dbReference type="GeneID" id="11516466"/>
<proteinExistence type="inferred from homology"/>
<evidence type="ECO:0000256" key="3">
    <source>
        <dbReference type="ARBA" id="ARBA00022490"/>
    </source>
</evidence>
<dbReference type="Pfam" id="PF02290">
    <property type="entry name" value="SRP14"/>
    <property type="match status" value="1"/>
</dbReference>
<evidence type="ECO:0000256" key="7">
    <source>
        <dbReference type="RuleBase" id="RU368100"/>
    </source>
</evidence>
<keyword evidence="6 7" id="KW-0687">Ribonucleoprotein</keyword>
<name>G2R706_THETT</name>
<comment type="function">
    <text evidence="7">Component of the signal recognition particle (SRP) complex, a ribonucleoprotein complex that mediates the cotranslational targeting of secretory and membrane proteins to the endoplasmic reticulum (ER).</text>
</comment>
<keyword evidence="3 7" id="KW-0963">Cytoplasm</keyword>
<evidence type="ECO:0000256" key="1">
    <source>
        <dbReference type="ARBA" id="ARBA00004496"/>
    </source>
</evidence>
<keyword evidence="5 7" id="KW-0733">Signal recognition particle</keyword>
<dbReference type="GO" id="GO:0008312">
    <property type="term" value="F:7S RNA binding"/>
    <property type="evidence" value="ECO:0007669"/>
    <property type="project" value="UniProtKB-UniRule"/>
</dbReference>
<keyword evidence="10" id="KW-1185">Reference proteome</keyword>
<dbReference type="PANTHER" id="PTHR12013">
    <property type="entry name" value="SIGNAL RECOGNITION PARTICLE 14 KD PROTEIN"/>
    <property type="match status" value="1"/>
</dbReference>
<dbReference type="EMBL" id="CP003011">
    <property type="protein sequence ID" value="AEO67734.1"/>
    <property type="molecule type" value="Genomic_DNA"/>
</dbReference>
<dbReference type="GO" id="GO:0030942">
    <property type="term" value="F:endoplasmic reticulum signal peptide binding"/>
    <property type="evidence" value="ECO:0007669"/>
    <property type="project" value="UniProtKB-UniRule"/>
</dbReference>
<dbReference type="STRING" id="578455.G2R706"/>
<sequence>MGHLTHDEFFAKLTDLFNTRKTRAHGSVYLTQKRLTFNQATTATTTTGTASSAADDPLADLHPAQPLPVLIRATDGKSKERRASKVKLSTVVDPADLEAFYARYAEVCKAGMSALKPRDRTKRKAKAKKRRGGGAGAVVPAS</sequence>